<proteinExistence type="predicted"/>
<evidence type="ECO:0000256" key="1">
    <source>
        <dbReference type="SAM" id="MobiDB-lite"/>
    </source>
</evidence>
<dbReference type="EMBL" id="JAHRIM010051618">
    <property type="protein sequence ID" value="MEQ2269344.1"/>
    <property type="molecule type" value="Genomic_DNA"/>
</dbReference>
<sequence>MQLYTFPFSTRNFYASYLLKLYLHLLIFVVFRFIQNWVTGAADSVETSSSSSEGSHDPKFMAIGEGRNVDRPVNQELRFSAQLSLHQRTGTASPLLQQPHRSVCRFPALFSPHS</sequence>
<organism evidence="3 4">
    <name type="scientific">Xenotaenia resolanae</name>
    <dbReference type="NCBI Taxonomy" id="208358"/>
    <lineage>
        <taxon>Eukaryota</taxon>
        <taxon>Metazoa</taxon>
        <taxon>Chordata</taxon>
        <taxon>Craniata</taxon>
        <taxon>Vertebrata</taxon>
        <taxon>Euteleostomi</taxon>
        <taxon>Actinopterygii</taxon>
        <taxon>Neopterygii</taxon>
        <taxon>Teleostei</taxon>
        <taxon>Neoteleostei</taxon>
        <taxon>Acanthomorphata</taxon>
        <taxon>Ovalentaria</taxon>
        <taxon>Atherinomorphae</taxon>
        <taxon>Cyprinodontiformes</taxon>
        <taxon>Goodeidae</taxon>
        <taxon>Xenotaenia</taxon>
    </lineage>
</organism>
<feature type="region of interest" description="Disordered" evidence="1">
    <location>
        <begin position="45"/>
        <end position="69"/>
    </location>
</feature>
<accession>A0ABV0WIN0</accession>
<evidence type="ECO:0000256" key="2">
    <source>
        <dbReference type="SAM" id="Phobius"/>
    </source>
</evidence>
<protein>
    <submittedName>
        <fullName evidence="3">Uncharacterized protein</fullName>
    </submittedName>
</protein>
<keyword evidence="2" id="KW-0472">Membrane</keyword>
<gene>
    <name evidence="3" type="ORF">XENORESO_003315</name>
</gene>
<dbReference type="Proteomes" id="UP001444071">
    <property type="component" value="Unassembled WGS sequence"/>
</dbReference>
<reference evidence="3 4" key="1">
    <citation type="submission" date="2021-06" db="EMBL/GenBank/DDBJ databases">
        <authorList>
            <person name="Palmer J.M."/>
        </authorList>
    </citation>
    <scope>NUCLEOTIDE SEQUENCE [LARGE SCALE GENOMIC DNA]</scope>
    <source>
        <strain evidence="3 4">XR_2019</strain>
        <tissue evidence="3">Muscle</tissue>
    </source>
</reference>
<keyword evidence="2" id="KW-0812">Transmembrane</keyword>
<evidence type="ECO:0000313" key="4">
    <source>
        <dbReference type="Proteomes" id="UP001444071"/>
    </source>
</evidence>
<keyword evidence="4" id="KW-1185">Reference proteome</keyword>
<evidence type="ECO:0000313" key="3">
    <source>
        <dbReference type="EMBL" id="MEQ2269344.1"/>
    </source>
</evidence>
<feature type="transmembrane region" description="Helical" evidence="2">
    <location>
        <begin position="14"/>
        <end position="34"/>
    </location>
</feature>
<comment type="caution">
    <text evidence="3">The sequence shown here is derived from an EMBL/GenBank/DDBJ whole genome shotgun (WGS) entry which is preliminary data.</text>
</comment>
<keyword evidence="2" id="KW-1133">Transmembrane helix</keyword>
<name>A0ABV0WIN0_9TELE</name>